<proteinExistence type="predicted"/>
<keyword evidence="2" id="KW-1185">Reference proteome</keyword>
<dbReference type="InterPro" id="IPR019285">
    <property type="entry name" value="DUF2336"/>
</dbReference>
<evidence type="ECO:0000313" key="2">
    <source>
        <dbReference type="Proteomes" id="UP001549110"/>
    </source>
</evidence>
<evidence type="ECO:0000313" key="1">
    <source>
        <dbReference type="EMBL" id="MET3525462.1"/>
    </source>
</evidence>
<dbReference type="EMBL" id="JBEPLU010000001">
    <property type="protein sequence ID" value="MET3525462.1"/>
    <property type="molecule type" value="Genomic_DNA"/>
</dbReference>
<accession>A0ABV2EET3</accession>
<comment type="caution">
    <text evidence="1">The sequence shown here is derived from an EMBL/GenBank/DDBJ whole genome shotgun (WGS) entry which is preliminary data.</text>
</comment>
<sequence length="392" mass="42886">MKLPSPELEASSSRTRTALLKRLADVVSLPGSRINAFERAMTADLLVDMLREAAPAERRKVAHRLAGLSEIPATLVRLLLRDEVEVAEELLVNAKSLSDADLLDCARMGRLEHRRLIALRREVSEVVSDGLIEAGEVLVLECLLRNEGARFSNAGVEAVVAIGRGDARLTRELLRRRELRPAHAYVLFWWADADARVLILQRFGVSRDILREATSDIFAIATEEGQIDELSARALGFIDPRQRRRDGLDGRPSLEAVVEAARGGLTSEVIEEIAYLSAVKVSTAAKVFADPGAEPAGILCKAVGLPKKALRTLWEGLGRGADERGLEQGLVAYDVVSVDRAQTMLRYWDWSMTSSLTPALLRAIGELGDDVREEYSVAKNTPNGAFTKAFGG</sequence>
<protein>
    <submittedName>
        <fullName evidence="1">Uncharacterized protein (DUF2336 family)</fullName>
    </submittedName>
</protein>
<name>A0ABV2EET3_9CAUL</name>
<dbReference type="Proteomes" id="UP001549110">
    <property type="component" value="Unassembled WGS sequence"/>
</dbReference>
<gene>
    <name evidence="1" type="ORF">ABID41_000557</name>
</gene>
<organism evidence="1 2">
    <name type="scientific">Phenylobacterium koreense</name>
    <dbReference type="NCBI Taxonomy" id="266125"/>
    <lineage>
        <taxon>Bacteria</taxon>
        <taxon>Pseudomonadati</taxon>
        <taxon>Pseudomonadota</taxon>
        <taxon>Alphaproteobacteria</taxon>
        <taxon>Caulobacterales</taxon>
        <taxon>Caulobacteraceae</taxon>
        <taxon>Phenylobacterium</taxon>
    </lineage>
</organism>
<reference evidence="1 2" key="1">
    <citation type="submission" date="2024-06" db="EMBL/GenBank/DDBJ databases">
        <title>Genomic Encyclopedia of Type Strains, Phase IV (KMG-IV): sequencing the most valuable type-strain genomes for metagenomic binning, comparative biology and taxonomic classification.</title>
        <authorList>
            <person name="Goeker M."/>
        </authorList>
    </citation>
    <scope>NUCLEOTIDE SEQUENCE [LARGE SCALE GENOMIC DNA]</scope>
    <source>
        <strain evidence="1 2">DSM 17809</strain>
    </source>
</reference>
<dbReference type="RefSeq" id="WP_331928331.1">
    <property type="nucleotide sequence ID" value="NZ_JBEPLU010000001.1"/>
</dbReference>
<dbReference type="Pfam" id="PF10098">
    <property type="entry name" value="DUF2336"/>
    <property type="match status" value="1"/>
</dbReference>